<dbReference type="Proteomes" id="UP000016933">
    <property type="component" value="Unassembled WGS sequence"/>
</dbReference>
<protein>
    <recommendedName>
        <fullName evidence="4">Protein HRI1</fullName>
    </recommendedName>
</protein>
<dbReference type="Gene3D" id="2.40.128.310">
    <property type="entry name" value="Protein HRI1, C-terminal domain"/>
    <property type="match status" value="1"/>
</dbReference>
<evidence type="ECO:0000313" key="8">
    <source>
        <dbReference type="Proteomes" id="UP000016933"/>
    </source>
</evidence>
<dbReference type="CDD" id="cd11693">
    <property type="entry name" value="HRI1_C_like"/>
    <property type="match status" value="1"/>
</dbReference>
<evidence type="ECO:0000256" key="2">
    <source>
        <dbReference type="ARBA" id="ARBA00004496"/>
    </source>
</evidence>
<proteinExistence type="inferred from homology"/>
<sequence>MTPSISKREYIRWLPDKPSEPTSTIVVTSPENRFVDVRILKAVADVAPGVQTFDSLDWAFAGISSSTINPPNVDNEGPLMHSIWTHLVDSKYSNVKHVSDEGDMYPLSDNRTLEKGSMANPTTGKVTEYEELWSDEEIESQRDDGKIESVALTLESDRAQGMVIRVGQYCQGVLRVGEHHFVVERWAWEKRNGWRRDVRMGDLFVPCGVAIESRDLVIGGKVTFGDYEWAVVEYSSSTILY</sequence>
<dbReference type="EMBL" id="KB446542">
    <property type="protein sequence ID" value="EME41250.1"/>
    <property type="molecule type" value="Genomic_DNA"/>
</dbReference>
<evidence type="ECO:0000256" key="1">
    <source>
        <dbReference type="ARBA" id="ARBA00004123"/>
    </source>
</evidence>
<dbReference type="Gene3D" id="2.40.128.320">
    <property type="entry name" value="Protein HRI1, N-terminal domain"/>
    <property type="match status" value="1"/>
</dbReference>
<accession>N1PI97</accession>
<dbReference type="CDD" id="cd11692">
    <property type="entry name" value="HRI1_N_like"/>
    <property type="match status" value="1"/>
</dbReference>
<gene>
    <name evidence="7" type="ORF">DOTSEDRAFT_81620</name>
</gene>
<dbReference type="InterPro" id="IPR031818">
    <property type="entry name" value="Hri1"/>
</dbReference>
<evidence type="ECO:0000313" key="7">
    <source>
        <dbReference type="EMBL" id="EME41250.1"/>
    </source>
</evidence>
<dbReference type="AlphaFoldDB" id="N1PI97"/>
<dbReference type="InterPro" id="IPR038744">
    <property type="entry name" value="Hri1_N"/>
</dbReference>
<dbReference type="GO" id="GO:0005634">
    <property type="term" value="C:nucleus"/>
    <property type="evidence" value="ECO:0007669"/>
    <property type="project" value="UniProtKB-SubCell"/>
</dbReference>
<keyword evidence="8" id="KW-1185">Reference proteome</keyword>
<dbReference type="HOGENOM" id="CLU_060351_1_0_1"/>
<comment type="subcellular location">
    <subcellularLocation>
        <location evidence="2">Cytoplasm</location>
    </subcellularLocation>
    <subcellularLocation>
        <location evidence="1">Nucleus</location>
    </subcellularLocation>
</comment>
<comment type="similarity">
    <text evidence="3">Belongs to the HRI1 family.</text>
</comment>
<reference evidence="7 8" key="2">
    <citation type="journal article" date="2012" name="PLoS Pathog.">
        <title>Diverse lifestyles and strategies of plant pathogenesis encoded in the genomes of eighteen Dothideomycetes fungi.</title>
        <authorList>
            <person name="Ohm R.A."/>
            <person name="Feau N."/>
            <person name="Henrissat B."/>
            <person name="Schoch C.L."/>
            <person name="Horwitz B.A."/>
            <person name="Barry K.W."/>
            <person name="Condon B.J."/>
            <person name="Copeland A.C."/>
            <person name="Dhillon B."/>
            <person name="Glaser F."/>
            <person name="Hesse C.N."/>
            <person name="Kosti I."/>
            <person name="LaButti K."/>
            <person name="Lindquist E.A."/>
            <person name="Lucas S."/>
            <person name="Salamov A.A."/>
            <person name="Bradshaw R.E."/>
            <person name="Ciuffetti L."/>
            <person name="Hamelin R.C."/>
            <person name="Kema G.H.J."/>
            <person name="Lawrence C."/>
            <person name="Scott J.A."/>
            <person name="Spatafora J.W."/>
            <person name="Turgeon B.G."/>
            <person name="de Wit P.J.G.M."/>
            <person name="Zhong S."/>
            <person name="Goodwin S.B."/>
            <person name="Grigoriev I.V."/>
        </authorList>
    </citation>
    <scope>NUCLEOTIDE SEQUENCE [LARGE SCALE GENOMIC DNA]</scope>
    <source>
        <strain evidence="8">NZE10 / CBS 128990</strain>
    </source>
</reference>
<dbReference type="OrthoDB" id="4045395at2759"/>
<keyword evidence="6" id="KW-0539">Nucleus</keyword>
<evidence type="ECO:0000256" key="5">
    <source>
        <dbReference type="ARBA" id="ARBA00022490"/>
    </source>
</evidence>
<evidence type="ECO:0000256" key="3">
    <source>
        <dbReference type="ARBA" id="ARBA00005229"/>
    </source>
</evidence>
<dbReference type="InterPro" id="IPR043047">
    <property type="entry name" value="Hri1_N_sf"/>
</dbReference>
<dbReference type="OMA" id="TVERWEW"/>
<evidence type="ECO:0000256" key="4">
    <source>
        <dbReference type="ARBA" id="ARBA00017063"/>
    </source>
</evidence>
<reference evidence="8" key="1">
    <citation type="journal article" date="2012" name="PLoS Genet.">
        <title>The genomes of the fungal plant pathogens Cladosporium fulvum and Dothistroma septosporum reveal adaptation to different hosts and lifestyles but also signatures of common ancestry.</title>
        <authorList>
            <person name="de Wit P.J.G.M."/>
            <person name="van der Burgt A."/>
            <person name="Oekmen B."/>
            <person name="Stergiopoulos I."/>
            <person name="Abd-Elsalam K.A."/>
            <person name="Aerts A.L."/>
            <person name="Bahkali A.H."/>
            <person name="Beenen H.G."/>
            <person name="Chettri P."/>
            <person name="Cox M.P."/>
            <person name="Datema E."/>
            <person name="de Vries R.P."/>
            <person name="Dhillon B."/>
            <person name="Ganley A.R."/>
            <person name="Griffiths S.A."/>
            <person name="Guo Y."/>
            <person name="Hamelin R.C."/>
            <person name="Henrissat B."/>
            <person name="Kabir M.S."/>
            <person name="Jashni M.K."/>
            <person name="Kema G."/>
            <person name="Klaubauf S."/>
            <person name="Lapidus A."/>
            <person name="Levasseur A."/>
            <person name="Lindquist E."/>
            <person name="Mehrabi R."/>
            <person name="Ohm R.A."/>
            <person name="Owen T.J."/>
            <person name="Salamov A."/>
            <person name="Schwelm A."/>
            <person name="Schijlen E."/>
            <person name="Sun H."/>
            <person name="van den Burg H.A."/>
            <person name="van Ham R.C.H.J."/>
            <person name="Zhang S."/>
            <person name="Goodwin S.B."/>
            <person name="Grigoriev I.V."/>
            <person name="Collemare J."/>
            <person name="Bradshaw R.E."/>
        </authorList>
    </citation>
    <scope>NUCLEOTIDE SEQUENCE [LARGE SCALE GENOMIC DNA]</scope>
    <source>
        <strain evidence="8">NZE10 / CBS 128990</strain>
    </source>
</reference>
<dbReference type="eggNOG" id="ENOG502S8GG">
    <property type="taxonomic scope" value="Eukaryota"/>
</dbReference>
<evidence type="ECO:0000256" key="6">
    <source>
        <dbReference type="ARBA" id="ARBA00023242"/>
    </source>
</evidence>
<organism evidence="7 8">
    <name type="scientific">Dothistroma septosporum (strain NZE10 / CBS 128990)</name>
    <name type="common">Red band needle blight fungus</name>
    <name type="synonym">Mycosphaerella pini</name>
    <dbReference type="NCBI Taxonomy" id="675120"/>
    <lineage>
        <taxon>Eukaryota</taxon>
        <taxon>Fungi</taxon>
        <taxon>Dikarya</taxon>
        <taxon>Ascomycota</taxon>
        <taxon>Pezizomycotina</taxon>
        <taxon>Dothideomycetes</taxon>
        <taxon>Dothideomycetidae</taxon>
        <taxon>Mycosphaerellales</taxon>
        <taxon>Mycosphaerellaceae</taxon>
        <taxon>Dothistroma</taxon>
    </lineage>
</organism>
<dbReference type="Pfam" id="PF16815">
    <property type="entry name" value="HRI1"/>
    <property type="match status" value="1"/>
</dbReference>
<keyword evidence="5" id="KW-0963">Cytoplasm</keyword>
<name>N1PI97_DOTSN</name>
<dbReference type="STRING" id="675120.N1PI97"/>
<dbReference type="GO" id="GO:0005737">
    <property type="term" value="C:cytoplasm"/>
    <property type="evidence" value="ECO:0007669"/>
    <property type="project" value="UniProtKB-SubCell"/>
</dbReference>